<dbReference type="Proteomes" id="UP001060085">
    <property type="component" value="Linkage Group LG02"/>
</dbReference>
<keyword evidence="2" id="KW-1185">Reference proteome</keyword>
<reference evidence="2" key="1">
    <citation type="journal article" date="2023" name="Nat. Plants">
        <title>Single-cell RNA sequencing provides a high-resolution roadmap for understanding the multicellular compartmentation of specialized metabolism.</title>
        <authorList>
            <person name="Sun S."/>
            <person name="Shen X."/>
            <person name="Li Y."/>
            <person name="Li Y."/>
            <person name="Wang S."/>
            <person name="Li R."/>
            <person name="Zhang H."/>
            <person name="Shen G."/>
            <person name="Guo B."/>
            <person name="Wei J."/>
            <person name="Xu J."/>
            <person name="St-Pierre B."/>
            <person name="Chen S."/>
            <person name="Sun C."/>
        </authorList>
    </citation>
    <scope>NUCLEOTIDE SEQUENCE [LARGE SCALE GENOMIC DNA]</scope>
</reference>
<sequence>MEDRNSNKPLLSPTPPEFQAISFTTTSSSFVADANDILPITGIRDFFREFAVESRKLWYLAGPAIFTSICQYSLGAVTQTIAGHVGTLELAAVSVENSVIAGFSLGIMLGMGSALETLCGQAYGAGQIDMLGIYMQRSWVILNTTAIVLMFLYIFGEQFLRTIGQTENISKAAGKLAIWMIPQLFAYAMNFPIAKFLQAQSKIMVMAWISAIGLVLHTFFSWLFMIKMGWGLVGAAVVLNVSWWFMVVAQLVYIFSGTCGRAWSGFSWRAFQNLWGFVRLSLASAVMLCLETWYFMALVLFAGYLKNAEVAVDALSICTNLLGWAVMVAMGCNAAVSVRVSNELGAAHPRTAKFTTVVVSVTSFLIGVFLSVTLLIFRRQYPSLFSESYQVKRLVYDLTPLLAFCIVLNNIQPALSGVAIGAGWQALVAYVNIACYYLFGIPLGLIMGYKLNMGVRGIWYGMVLGTVIQTLALFLIVYRTNWNKEASVAAKRIRQWGGEEPTSLTYAKQTYEVEK</sequence>
<evidence type="ECO:0000313" key="2">
    <source>
        <dbReference type="Proteomes" id="UP001060085"/>
    </source>
</evidence>
<evidence type="ECO:0000313" key="1">
    <source>
        <dbReference type="EMBL" id="KAI5679252.1"/>
    </source>
</evidence>
<gene>
    <name evidence="1" type="ORF">M9H77_10202</name>
</gene>
<comment type="caution">
    <text evidence="1">The sequence shown here is derived from an EMBL/GenBank/DDBJ whole genome shotgun (WGS) entry which is preliminary data.</text>
</comment>
<dbReference type="EMBL" id="CM044702">
    <property type="protein sequence ID" value="KAI5679252.1"/>
    <property type="molecule type" value="Genomic_DNA"/>
</dbReference>
<organism evidence="1 2">
    <name type="scientific">Catharanthus roseus</name>
    <name type="common">Madagascar periwinkle</name>
    <name type="synonym">Vinca rosea</name>
    <dbReference type="NCBI Taxonomy" id="4058"/>
    <lineage>
        <taxon>Eukaryota</taxon>
        <taxon>Viridiplantae</taxon>
        <taxon>Streptophyta</taxon>
        <taxon>Embryophyta</taxon>
        <taxon>Tracheophyta</taxon>
        <taxon>Spermatophyta</taxon>
        <taxon>Magnoliopsida</taxon>
        <taxon>eudicotyledons</taxon>
        <taxon>Gunneridae</taxon>
        <taxon>Pentapetalae</taxon>
        <taxon>asterids</taxon>
        <taxon>lamiids</taxon>
        <taxon>Gentianales</taxon>
        <taxon>Apocynaceae</taxon>
        <taxon>Rauvolfioideae</taxon>
        <taxon>Vinceae</taxon>
        <taxon>Catharanthinae</taxon>
        <taxon>Catharanthus</taxon>
    </lineage>
</organism>
<name>A0ACC0C2T4_CATRO</name>
<accession>A0ACC0C2T4</accession>
<protein>
    <submittedName>
        <fullName evidence="1">Uncharacterized protein</fullName>
    </submittedName>
</protein>
<proteinExistence type="predicted"/>